<dbReference type="InterPro" id="IPR002921">
    <property type="entry name" value="Fungal_lipase-type"/>
</dbReference>
<dbReference type="PANTHER" id="PTHR47030:SF2">
    <property type="entry name" value="LIPASE CLASS 3 FAMILY PROTEIN"/>
    <property type="match status" value="1"/>
</dbReference>
<reference evidence="2" key="1">
    <citation type="submission" date="2015-07" db="EMBL/GenBank/DDBJ databases">
        <title>Transcriptome Assembly of Anthurium amnicola.</title>
        <authorList>
            <person name="Suzuki J."/>
        </authorList>
    </citation>
    <scope>NUCLEOTIDE SEQUENCE</scope>
</reference>
<sequence>MVQGPLLDFGRNPILFPCAWIYRQGVLTPWSRNRRPVLEGDNWWRGHAAAFLKYVNLPPEVLRQGRVSQIKREAAYFIVVLHHVKTVVIAVRGTETPEDLITDGLCRECSLSVDDLDGLINNDHLSPEVRQRVLSSFPHYGHSGIVESARELFMQIDGQPSKTEGLPSENAGFLSSLLGPGCECQGYKIRIVGHSLGGAVGAVLGLRLYRRYPDLHVYSYGTLPCVDKIVAEACSDFVTSIVYNDEFSARLSVNSIIRLRAAAMTALSDSSSADSAMIYKLARRILHANKPQESRENRFIPALPCQSAGIVLENSNQRYRRKHVTYTVKGIGEHDQEFLSRDSSSLIDDNGAETLEDDAVDVSSQQILDLANATNSSNMACFSGSDDLISLEDRSSLDHTTSSIQVSIGETPEMFLPGLIIHVVPERQSILPLWTSWKVQDRKHGYRAFIANRENFKDILVTPYMFLDHLPWRCHYAIQRVLETRRAEGRLNADLVNREHIV</sequence>
<dbReference type="SUPFAM" id="SSF53474">
    <property type="entry name" value="alpha/beta-Hydrolases"/>
    <property type="match status" value="1"/>
</dbReference>
<protein>
    <submittedName>
        <fullName evidence="2">Sn1-specific diacylglycerol lipase alpha</fullName>
    </submittedName>
</protein>
<name>A0A1D1YGF4_9ARAE</name>
<organism evidence="2">
    <name type="scientific">Anthurium amnicola</name>
    <dbReference type="NCBI Taxonomy" id="1678845"/>
    <lineage>
        <taxon>Eukaryota</taxon>
        <taxon>Viridiplantae</taxon>
        <taxon>Streptophyta</taxon>
        <taxon>Embryophyta</taxon>
        <taxon>Tracheophyta</taxon>
        <taxon>Spermatophyta</taxon>
        <taxon>Magnoliopsida</taxon>
        <taxon>Liliopsida</taxon>
        <taxon>Araceae</taxon>
        <taxon>Pothoideae</taxon>
        <taxon>Potheae</taxon>
        <taxon>Anthurium</taxon>
    </lineage>
</organism>
<dbReference type="PANTHER" id="PTHR47030">
    <property type="entry name" value="LIPASE CLASS 3 FAMILY PROTEIN"/>
    <property type="match status" value="1"/>
</dbReference>
<feature type="domain" description="Fungal lipase-type" evidence="1">
    <location>
        <begin position="88"/>
        <end position="247"/>
    </location>
</feature>
<dbReference type="Pfam" id="PF01764">
    <property type="entry name" value="Lipase_3"/>
    <property type="match status" value="1"/>
</dbReference>
<dbReference type="EMBL" id="GDJX01014222">
    <property type="protein sequence ID" value="JAT53714.1"/>
    <property type="molecule type" value="Transcribed_RNA"/>
</dbReference>
<dbReference type="AlphaFoldDB" id="A0A1D1YGF4"/>
<dbReference type="InterPro" id="IPR029058">
    <property type="entry name" value="AB_hydrolase_fold"/>
</dbReference>
<dbReference type="Gene3D" id="3.40.50.1820">
    <property type="entry name" value="alpha/beta hydrolase"/>
    <property type="match status" value="1"/>
</dbReference>
<proteinExistence type="predicted"/>
<gene>
    <name evidence="2" type="primary">DAGLA_6</name>
    <name evidence="2" type="ORF">g.114954</name>
</gene>
<evidence type="ECO:0000313" key="2">
    <source>
        <dbReference type="EMBL" id="JAT53714.1"/>
    </source>
</evidence>
<evidence type="ECO:0000259" key="1">
    <source>
        <dbReference type="Pfam" id="PF01764"/>
    </source>
</evidence>
<accession>A0A1D1YGF4</accession>
<dbReference type="CDD" id="cd00519">
    <property type="entry name" value="Lipase_3"/>
    <property type="match status" value="1"/>
</dbReference>
<dbReference type="GO" id="GO:0006629">
    <property type="term" value="P:lipid metabolic process"/>
    <property type="evidence" value="ECO:0007669"/>
    <property type="project" value="InterPro"/>
</dbReference>